<evidence type="ECO:0000313" key="2">
    <source>
        <dbReference type="Proteomes" id="UP000028730"/>
    </source>
</evidence>
<keyword evidence="2" id="KW-1185">Reference proteome</keyword>
<name>A0A080N3P7_9BIFI</name>
<dbReference type="EMBL" id="ATLK01000001">
    <property type="protein sequence ID" value="KFF31666.1"/>
    <property type="molecule type" value="Genomic_DNA"/>
</dbReference>
<dbReference type="AlphaFoldDB" id="A0A080N3P7"/>
<reference evidence="1 2" key="1">
    <citation type="journal article" date="2014" name="Appl. Environ. Microbiol.">
        <title>Genomic encyclopedia of type strains of the genus Bifidobacterium.</title>
        <authorList>
            <person name="Milani C."/>
            <person name="Lugli G.A."/>
            <person name="Duranti S."/>
            <person name="Turroni F."/>
            <person name="Bottacini F."/>
            <person name="Mangifesta M."/>
            <person name="Sanchez B."/>
            <person name="Viappiani A."/>
            <person name="Mancabelli L."/>
            <person name="Taminiau B."/>
            <person name="Delcenserie V."/>
            <person name="Barrangou R."/>
            <person name="Margolles A."/>
            <person name="van Sinderen D."/>
            <person name="Ventura M."/>
        </authorList>
    </citation>
    <scope>NUCLEOTIDE SEQUENCE [LARGE SCALE GENOMIC DNA]</scope>
    <source>
        <strain evidence="1 2">DSM 19703</strain>
    </source>
</reference>
<dbReference type="STRING" id="1341695.BBOMB_1053"/>
<proteinExistence type="predicted"/>
<evidence type="ECO:0000313" key="1">
    <source>
        <dbReference type="EMBL" id="KFF31666.1"/>
    </source>
</evidence>
<dbReference type="RefSeq" id="WP_152570177.1">
    <property type="nucleotide sequence ID" value="NZ_ATLK01000001.1"/>
</dbReference>
<accession>A0A080N3P7</accession>
<dbReference type="Proteomes" id="UP000028730">
    <property type="component" value="Unassembled WGS sequence"/>
</dbReference>
<organism evidence="1 2">
    <name type="scientific">Bifidobacterium bombi DSM 19703</name>
    <dbReference type="NCBI Taxonomy" id="1341695"/>
    <lineage>
        <taxon>Bacteria</taxon>
        <taxon>Bacillati</taxon>
        <taxon>Actinomycetota</taxon>
        <taxon>Actinomycetes</taxon>
        <taxon>Bifidobacteriales</taxon>
        <taxon>Bifidobacteriaceae</taxon>
        <taxon>Bifidobacterium</taxon>
    </lineage>
</organism>
<gene>
    <name evidence="1" type="ORF">BBOMB_1053</name>
</gene>
<comment type="caution">
    <text evidence="1">The sequence shown here is derived from an EMBL/GenBank/DDBJ whole genome shotgun (WGS) entry which is preliminary data.</text>
</comment>
<sequence length="100" mass="11582">MSMYKINGLYVTRRTRTVLLRWVAPDSSGSDAELEWYEPSLVHHDRPWMTDQELRAKYDATELPLTYSGPVDETTLMTCLNPVRRALLAECLDQIARVRP</sequence>
<protein>
    <submittedName>
        <fullName evidence="1">Uncharacterized protein</fullName>
    </submittedName>
</protein>